<dbReference type="AlphaFoldDB" id="A0A9D3VFH1"/>
<dbReference type="Proteomes" id="UP000828251">
    <property type="component" value="Unassembled WGS sequence"/>
</dbReference>
<reference evidence="1 2" key="1">
    <citation type="journal article" date="2021" name="Plant Biotechnol. J.">
        <title>Multi-omics assisted identification of the key and species-specific regulatory components of drought-tolerant mechanisms in Gossypium stocksii.</title>
        <authorList>
            <person name="Yu D."/>
            <person name="Ke L."/>
            <person name="Zhang D."/>
            <person name="Wu Y."/>
            <person name="Sun Y."/>
            <person name="Mei J."/>
            <person name="Sun J."/>
            <person name="Sun Y."/>
        </authorList>
    </citation>
    <scope>NUCLEOTIDE SEQUENCE [LARGE SCALE GENOMIC DNA]</scope>
    <source>
        <strain evidence="2">cv. E1</strain>
        <tissue evidence="1">Leaf</tissue>
    </source>
</reference>
<keyword evidence="2" id="KW-1185">Reference proteome</keyword>
<gene>
    <name evidence="1" type="ORF">J1N35_021931</name>
</gene>
<protein>
    <submittedName>
        <fullName evidence="1">Uncharacterized protein</fullName>
    </submittedName>
</protein>
<evidence type="ECO:0000313" key="1">
    <source>
        <dbReference type="EMBL" id="KAH1082170.1"/>
    </source>
</evidence>
<name>A0A9D3VFH1_9ROSI</name>
<organism evidence="1 2">
    <name type="scientific">Gossypium stocksii</name>
    <dbReference type="NCBI Taxonomy" id="47602"/>
    <lineage>
        <taxon>Eukaryota</taxon>
        <taxon>Viridiplantae</taxon>
        <taxon>Streptophyta</taxon>
        <taxon>Embryophyta</taxon>
        <taxon>Tracheophyta</taxon>
        <taxon>Spermatophyta</taxon>
        <taxon>Magnoliopsida</taxon>
        <taxon>eudicotyledons</taxon>
        <taxon>Gunneridae</taxon>
        <taxon>Pentapetalae</taxon>
        <taxon>rosids</taxon>
        <taxon>malvids</taxon>
        <taxon>Malvales</taxon>
        <taxon>Malvaceae</taxon>
        <taxon>Malvoideae</taxon>
        <taxon>Gossypium</taxon>
    </lineage>
</organism>
<dbReference type="EMBL" id="JAIQCV010000007">
    <property type="protein sequence ID" value="KAH1082170.1"/>
    <property type="molecule type" value="Genomic_DNA"/>
</dbReference>
<comment type="caution">
    <text evidence="1">The sequence shown here is derived from an EMBL/GenBank/DDBJ whole genome shotgun (WGS) entry which is preliminary data.</text>
</comment>
<dbReference type="OrthoDB" id="1434300at2759"/>
<proteinExistence type="predicted"/>
<sequence>MVMLAAITGFEVKRILVDSGSAVEVLTWEVYQKLGLKEQVLKKASLLYNFANQGCITLLVTLGDSERTITEYV</sequence>
<evidence type="ECO:0000313" key="2">
    <source>
        <dbReference type="Proteomes" id="UP000828251"/>
    </source>
</evidence>
<accession>A0A9D3VFH1</accession>